<feature type="compositionally biased region" description="Acidic residues" evidence="1">
    <location>
        <begin position="39"/>
        <end position="51"/>
    </location>
</feature>
<accession>A0A1X2GN79</accession>
<proteinExistence type="predicted"/>
<evidence type="ECO:0000313" key="2">
    <source>
        <dbReference type="EMBL" id="ORX57961.1"/>
    </source>
</evidence>
<feature type="compositionally biased region" description="Basic and acidic residues" evidence="1">
    <location>
        <begin position="13"/>
        <end position="22"/>
    </location>
</feature>
<dbReference type="EMBL" id="MCGT01000007">
    <property type="protein sequence ID" value="ORX57961.1"/>
    <property type="molecule type" value="Genomic_DNA"/>
</dbReference>
<feature type="region of interest" description="Disordered" evidence="1">
    <location>
        <begin position="1"/>
        <end position="70"/>
    </location>
</feature>
<evidence type="ECO:0000256" key="1">
    <source>
        <dbReference type="SAM" id="MobiDB-lite"/>
    </source>
</evidence>
<keyword evidence="3" id="KW-1185">Reference proteome</keyword>
<protein>
    <submittedName>
        <fullName evidence="2">Uncharacterized protein</fullName>
    </submittedName>
</protein>
<dbReference type="AlphaFoldDB" id="A0A1X2GN79"/>
<comment type="caution">
    <text evidence="2">The sequence shown here is derived from an EMBL/GenBank/DDBJ whole genome shotgun (WGS) entry which is preliminary data.</text>
</comment>
<reference evidence="2 3" key="1">
    <citation type="submission" date="2016-07" db="EMBL/GenBank/DDBJ databases">
        <title>Pervasive Adenine N6-methylation of Active Genes in Fungi.</title>
        <authorList>
            <consortium name="DOE Joint Genome Institute"/>
            <person name="Mondo S.J."/>
            <person name="Dannebaum R.O."/>
            <person name="Kuo R.C."/>
            <person name="Labutti K."/>
            <person name="Haridas S."/>
            <person name="Kuo A."/>
            <person name="Salamov A."/>
            <person name="Ahrendt S.R."/>
            <person name="Lipzen A."/>
            <person name="Sullivan W."/>
            <person name="Andreopoulos W.B."/>
            <person name="Clum A."/>
            <person name="Lindquist E."/>
            <person name="Daum C."/>
            <person name="Ramamoorthy G.K."/>
            <person name="Gryganskyi A."/>
            <person name="Culley D."/>
            <person name="Magnuson J.K."/>
            <person name="James T.Y."/>
            <person name="O'Malley M.A."/>
            <person name="Stajich J.E."/>
            <person name="Spatafora J.W."/>
            <person name="Visel A."/>
            <person name="Grigoriev I.V."/>
        </authorList>
    </citation>
    <scope>NUCLEOTIDE SEQUENCE [LARGE SCALE GENOMIC DNA]</scope>
    <source>
        <strain evidence="2 3">NRRL 3301</strain>
    </source>
</reference>
<feature type="region of interest" description="Disordered" evidence="1">
    <location>
        <begin position="121"/>
        <end position="181"/>
    </location>
</feature>
<feature type="compositionally biased region" description="Pro residues" evidence="1">
    <location>
        <begin position="156"/>
        <end position="172"/>
    </location>
</feature>
<feature type="compositionally biased region" description="Low complexity" evidence="1">
    <location>
        <begin position="134"/>
        <end position="155"/>
    </location>
</feature>
<gene>
    <name evidence="2" type="ORF">DM01DRAFT_1333643</name>
</gene>
<sequence length="271" mass="30261">MSSWFNRSSHQHVHPDSIDIKQKPISMTRRPSTHHQEPTDNDEDAIPEWMDDTPSTLTKEQQAEKMVQDSSELELWIQQMKAQDRIEPNPVDAITQDIRAMHLPSDSDQMKAISVHDLFQSSQLPPSPVDHPPHALAASDLLPSLPDPSVSSFSQPPAPPGLSQPLMPPPGFMLPNSPHYGTPMMKPDPSMYAMPPPGSFLPPPNSNASHWMPPLPQFTPPPMYPSPFVMMPYPPPHHPLPPPFPPQHPPYFSPMVSVEPTFHPPQPPRQA</sequence>
<organism evidence="2 3">
    <name type="scientific">Hesseltinella vesiculosa</name>
    <dbReference type="NCBI Taxonomy" id="101127"/>
    <lineage>
        <taxon>Eukaryota</taxon>
        <taxon>Fungi</taxon>
        <taxon>Fungi incertae sedis</taxon>
        <taxon>Mucoromycota</taxon>
        <taxon>Mucoromycotina</taxon>
        <taxon>Mucoromycetes</taxon>
        <taxon>Mucorales</taxon>
        <taxon>Cunninghamellaceae</taxon>
        <taxon>Hesseltinella</taxon>
    </lineage>
</organism>
<dbReference type="Proteomes" id="UP000242146">
    <property type="component" value="Unassembled WGS sequence"/>
</dbReference>
<evidence type="ECO:0000313" key="3">
    <source>
        <dbReference type="Proteomes" id="UP000242146"/>
    </source>
</evidence>
<name>A0A1X2GN79_9FUNG</name>